<proteinExistence type="predicted"/>
<dbReference type="InterPro" id="IPR016460">
    <property type="entry name" value="COPB1"/>
</dbReference>
<dbReference type="GO" id="GO:0030126">
    <property type="term" value="C:COPI vesicle coat"/>
    <property type="evidence" value="ECO:0007669"/>
    <property type="project" value="TreeGrafter"/>
</dbReference>
<evidence type="ECO:0000256" key="1">
    <source>
        <dbReference type="ARBA" id="ARBA00022737"/>
    </source>
</evidence>
<dbReference type="SMART" id="SM01349">
    <property type="entry name" value="TOG"/>
    <property type="match status" value="1"/>
</dbReference>
<dbReference type="Proteomes" id="UP001221757">
    <property type="component" value="Unassembled WGS sequence"/>
</dbReference>
<feature type="repeat" description="HEAT" evidence="2">
    <location>
        <begin position="806"/>
        <end position="843"/>
    </location>
</feature>
<dbReference type="GO" id="GO:0006891">
    <property type="term" value="P:intra-Golgi vesicle-mediated transport"/>
    <property type="evidence" value="ECO:0007669"/>
    <property type="project" value="TreeGrafter"/>
</dbReference>
<dbReference type="Pfam" id="PF01602">
    <property type="entry name" value="Adaptin_N"/>
    <property type="match status" value="1"/>
</dbReference>
<organism evidence="6 7">
    <name type="scientific">Mycena rosella</name>
    <name type="common">Pink bonnet</name>
    <name type="synonym">Agaricus rosellus</name>
    <dbReference type="NCBI Taxonomy" id="1033263"/>
    <lineage>
        <taxon>Eukaryota</taxon>
        <taxon>Fungi</taxon>
        <taxon>Dikarya</taxon>
        <taxon>Basidiomycota</taxon>
        <taxon>Agaricomycotina</taxon>
        <taxon>Agaricomycetes</taxon>
        <taxon>Agaricomycetidae</taxon>
        <taxon>Agaricales</taxon>
        <taxon>Marasmiineae</taxon>
        <taxon>Mycenaceae</taxon>
        <taxon>Mycena</taxon>
    </lineage>
</organism>
<dbReference type="SUPFAM" id="SSF48371">
    <property type="entry name" value="ARM repeat"/>
    <property type="match status" value="1"/>
</dbReference>
<dbReference type="InterPro" id="IPR045338">
    <property type="entry name" value="DUF6535"/>
</dbReference>
<evidence type="ECO:0000313" key="7">
    <source>
        <dbReference type="Proteomes" id="UP001221757"/>
    </source>
</evidence>
<dbReference type="EMBL" id="JARKIE010000106">
    <property type="protein sequence ID" value="KAJ7683657.1"/>
    <property type="molecule type" value="Genomic_DNA"/>
</dbReference>
<dbReference type="InterPro" id="IPR011989">
    <property type="entry name" value="ARM-like"/>
</dbReference>
<reference evidence="6" key="1">
    <citation type="submission" date="2023-03" db="EMBL/GenBank/DDBJ databases">
        <title>Massive genome expansion in bonnet fungi (Mycena s.s.) driven by repeated elements and novel gene families across ecological guilds.</title>
        <authorList>
            <consortium name="Lawrence Berkeley National Laboratory"/>
            <person name="Harder C.B."/>
            <person name="Miyauchi S."/>
            <person name="Viragh M."/>
            <person name="Kuo A."/>
            <person name="Thoen E."/>
            <person name="Andreopoulos B."/>
            <person name="Lu D."/>
            <person name="Skrede I."/>
            <person name="Drula E."/>
            <person name="Henrissat B."/>
            <person name="Morin E."/>
            <person name="Kohler A."/>
            <person name="Barry K."/>
            <person name="LaButti K."/>
            <person name="Morin E."/>
            <person name="Salamov A."/>
            <person name="Lipzen A."/>
            <person name="Mereny Z."/>
            <person name="Hegedus B."/>
            <person name="Baldrian P."/>
            <person name="Stursova M."/>
            <person name="Weitz H."/>
            <person name="Taylor A."/>
            <person name="Grigoriev I.V."/>
            <person name="Nagy L.G."/>
            <person name="Martin F."/>
            <person name="Kauserud H."/>
        </authorList>
    </citation>
    <scope>NUCLEOTIDE SEQUENCE</scope>
    <source>
        <strain evidence="6">CBHHK067</strain>
    </source>
</reference>
<feature type="transmembrane region" description="Helical" evidence="4">
    <location>
        <begin position="92"/>
        <end position="114"/>
    </location>
</feature>
<dbReference type="GO" id="GO:0006886">
    <property type="term" value="P:intracellular protein transport"/>
    <property type="evidence" value="ECO:0007669"/>
    <property type="project" value="InterPro"/>
</dbReference>
<dbReference type="InterPro" id="IPR016024">
    <property type="entry name" value="ARM-type_fold"/>
</dbReference>
<evidence type="ECO:0000256" key="3">
    <source>
        <dbReference type="SAM" id="MobiDB-lite"/>
    </source>
</evidence>
<dbReference type="AlphaFoldDB" id="A0AAD7D883"/>
<feature type="transmembrane region" description="Helical" evidence="4">
    <location>
        <begin position="150"/>
        <end position="174"/>
    </location>
</feature>
<evidence type="ECO:0000259" key="5">
    <source>
        <dbReference type="SMART" id="SM01349"/>
    </source>
</evidence>
<dbReference type="InterPro" id="IPR002553">
    <property type="entry name" value="Clathrin/coatomer_adapt-like_N"/>
</dbReference>
<dbReference type="Pfam" id="PF20153">
    <property type="entry name" value="DUF6535"/>
    <property type="match status" value="2"/>
</dbReference>
<dbReference type="GO" id="GO:0006888">
    <property type="term" value="P:endoplasmic reticulum to Golgi vesicle-mediated transport"/>
    <property type="evidence" value="ECO:0007669"/>
    <property type="project" value="TreeGrafter"/>
</dbReference>
<evidence type="ECO:0000256" key="4">
    <source>
        <dbReference type="SAM" id="Phobius"/>
    </source>
</evidence>
<keyword evidence="7" id="KW-1185">Reference proteome</keyword>
<feature type="transmembrane region" description="Helical" evidence="4">
    <location>
        <begin position="180"/>
        <end position="204"/>
    </location>
</feature>
<dbReference type="Gene3D" id="1.25.10.10">
    <property type="entry name" value="Leucine-rich Repeat Variant"/>
    <property type="match status" value="2"/>
</dbReference>
<feature type="region of interest" description="Disordered" evidence="3">
    <location>
        <begin position="1"/>
        <end position="21"/>
    </location>
</feature>
<sequence>MPPNPPDNRLDKGSSDPPNVAETPQVAMTLWSLYLEEANERAKAKADMWNSSIGAFLLFAGLFAGVVASFVIDSRTGLKPNPSAPVPATTVAINFLWFLSLTFTLISALAAVLAQTWVVKFSLAPTKGFEAAKERWIHDNKADRWRLHTAIAWITVLIQLALFLFLAGFAVQAVVDNRDIGWTILSLVGTTVVLYIIITILPWLSPTSPFRTPFSDLNTRNQSVYLSDSSSLRPAARGAKDRTIYAWQSLRSSWHDLIETPEPSHVRLGICSWILRNSFKNGSIHAAVVELTRNPLTQENCERLVQFGLPDDLCIRLTELVNSPDSSARVERMNNFLRAIIWMVNGAIPRVEVTKVAKGFYPLLGLEGALLTLDVLPAECRALAFGVRVHLLLSGCDGKEIQATDWNTMVDNLEHDSALSVFRAATRGLESDDKHLPQDCARMLAVYIGSARFSNESLAADQTEYVRFFKIQPEPVRLIQRFFKELEQAWKVSMCSRAIQLLEETRFDLQVAGLRALSYLAENHTFRTTVHEALPHLFKILKDVDWHTSVACLQKLSDIYKQEPFRRAINAIFPDIIALLSDPDERVRSAVLQLSDLVDQDELIDSIKDISGDLIKDLQDPDWSIRVARLQILTELIKTGKIPTVIENAVPNILDCLSFSDEDVRLRAIQALHEIAQHGAFKHLINTNMPVIVMCMSDDDSRVCAALVRFLSDLAPQDTFKEAINDNFRAIVDDTLESEEGTVRRSGLRALCELIKSDQYVGAIKNAFCDLQIWLSDTDEDVREAALQAVSLASEKGAFLAIITEIIPKVVLMLKDPQENVRTSAIETFSTLAKDERGSFSDAIKLAIPAITSGLDPESTEGTQIATLKKKLTEPFR</sequence>
<accession>A0AAD7D883</accession>
<keyword evidence="4" id="KW-0472">Membrane</keyword>
<dbReference type="PANTHER" id="PTHR10635:SF0">
    <property type="entry name" value="COATOMER SUBUNIT BETA"/>
    <property type="match status" value="1"/>
</dbReference>
<comment type="caution">
    <text evidence="6">The sequence shown here is derived from an EMBL/GenBank/DDBJ whole genome shotgun (WGS) entry which is preliminary data.</text>
</comment>
<dbReference type="PROSITE" id="PS50077">
    <property type="entry name" value="HEAT_REPEAT"/>
    <property type="match status" value="1"/>
</dbReference>
<protein>
    <submittedName>
        <fullName evidence="6">Armadillo-type protein</fullName>
    </submittedName>
</protein>
<feature type="transmembrane region" description="Helical" evidence="4">
    <location>
        <begin position="53"/>
        <end position="72"/>
    </location>
</feature>
<dbReference type="InterPro" id="IPR021133">
    <property type="entry name" value="HEAT_type_2"/>
</dbReference>
<dbReference type="PANTHER" id="PTHR10635">
    <property type="entry name" value="COATOMER SUBUNIT BETA"/>
    <property type="match status" value="1"/>
</dbReference>
<keyword evidence="4" id="KW-0812">Transmembrane</keyword>
<gene>
    <name evidence="6" type="ORF">B0H17DRAFT_29257</name>
</gene>
<keyword evidence="1" id="KW-0677">Repeat</keyword>
<name>A0AAD7D883_MYCRO</name>
<dbReference type="InterPro" id="IPR034085">
    <property type="entry name" value="TOG"/>
</dbReference>
<evidence type="ECO:0000256" key="2">
    <source>
        <dbReference type="PROSITE-ProRule" id="PRU00103"/>
    </source>
</evidence>
<feature type="domain" description="TOG" evidence="5">
    <location>
        <begin position="596"/>
        <end position="827"/>
    </location>
</feature>
<evidence type="ECO:0000313" key="6">
    <source>
        <dbReference type="EMBL" id="KAJ7683657.1"/>
    </source>
</evidence>
<keyword evidence="4" id="KW-1133">Transmembrane helix</keyword>